<accession>A0A840RZS2</accession>
<dbReference type="RefSeq" id="WP_168056987.1">
    <property type="nucleotide sequence ID" value="NZ_JAAOZT010000013.1"/>
</dbReference>
<sequence length="398" mass="44372">MNIPVPDARQPLLTARRNQKMARSPHAYVRGNTAQYYEWLHSLRGHNLPHGPAIWICGDCHLGNLGPLAAADGRVEVQIRDFDQTIIGNPAHDLVRLGLSLAAVARGSRLPGAITAGMLEHLVAGYEQALEAGHDGQSRVRMQKPEVVKVVLRSAVKRSWKELARERIVDTRPNIPLGKNFWPLSKAEKKSIATMFESKEVISLITRLKSRDEDAKIEVADAAYWVKGCSSLGRLRYAVLVNVGDDDYCLIDIKEATIAAAPRYAHVSMPRDNARRVVEGARHMSPALGERMAAQRFLAHGVFIRELLPQDLKLEIEELGVEQATHMARYLGHAVGCAHARQMDDPSRKSWLRELKLNRPKTLATPAWLWNSVVQLIASHEGGYLEHCRKYALSGDNT</sequence>
<protein>
    <submittedName>
        <fullName evidence="1">Uncharacterized protein (DUF2252 family)</fullName>
    </submittedName>
</protein>
<dbReference type="SUPFAM" id="SSF56112">
    <property type="entry name" value="Protein kinase-like (PK-like)"/>
    <property type="match status" value="1"/>
</dbReference>
<dbReference type="InterPro" id="IPR011009">
    <property type="entry name" value="Kinase-like_dom_sf"/>
</dbReference>
<keyword evidence="2" id="KW-1185">Reference proteome</keyword>
<gene>
    <name evidence="1" type="ORF">HNR39_004008</name>
</gene>
<dbReference type="PANTHER" id="PTHR39441">
    <property type="entry name" value="DUF2252 DOMAIN-CONTAINING PROTEIN"/>
    <property type="match status" value="1"/>
</dbReference>
<organism evidence="1 2">
    <name type="scientific">Glaciimonas immobilis</name>
    <dbReference type="NCBI Taxonomy" id="728004"/>
    <lineage>
        <taxon>Bacteria</taxon>
        <taxon>Pseudomonadati</taxon>
        <taxon>Pseudomonadota</taxon>
        <taxon>Betaproteobacteria</taxon>
        <taxon>Burkholderiales</taxon>
        <taxon>Oxalobacteraceae</taxon>
        <taxon>Glaciimonas</taxon>
    </lineage>
</organism>
<dbReference type="Proteomes" id="UP000571084">
    <property type="component" value="Unassembled WGS sequence"/>
</dbReference>
<proteinExistence type="predicted"/>
<name>A0A840RZS2_9BURK</name>
<dbReference type="Pfam" id="PF10009">
    <property type="entry name" value="DUF2252"/>
    <property type="match status" value="1"/>
</dbReference>
<dbReference type="PANTHER" id="PTHR39441:SF1">
    <property type="entry name" value="DUF2252 DOMAIN-CONTAINING PROTEIN"/>
    <property type="match status" value="1"/>
</dbReference>
<dbReference type="InterPro" id="IPR018721">
    <property type="entry name" value="DUF2252"/>
</dbReference>
<comment type="caution">
    <text evidence="1">The sequence shown here is derived from an EMBL/GenBank/DDBJ whole genome shotgun (WGS) entry which is preliminary data.</text>
</comment>
<evidence type="ECO:0000313" key="1">
    <source>
        <dbReference type="EMBL" id="MBB5202144.1"/>
    </source>
</evidence>
<dbReference type="AlphaFoldDB" id="A0A840RZS2"/>
<evidence type="ECO:0000313" key="2">
    <source>
        <dbReference type="Proteomes" id="UP000571084"/>
    </source>
</evidence>
<reference evidence="1 2" key="1">
    <citation type="submission" date="2020-08" db="EMBL/GenBank/DDBJ databases">
        <title>Genomic Encyclopedia of Type Strains, Phase IV (KMG-IV): sequencing the most valuable type-strain genomes for metagenomic binning, comparative biology and taxonomic classification.</title>
        <authorList>
            <person name="Goeker M."/>
        </authorList>
    </citation>
    <scope>NUCLEOTIDE SEQUENCE [LARGE SCALE GENOMIC DNA]</scope>
    <source>
        <strain evidence="1 2">DSM 23240</strain>
    </source>
</reference>
<dbReference type="EMBL" id="JACHHQ010000011">
    <property type="protein sequence ID" value="MBB5202144.1"/>
    <property type="molecule type" value="Genomic_DNA"/>
</dbReference>